<sequence>MQTECSVSAYEFPASCGRRVVTRFDGGRMSSDGGVILLKQVHDRRGFSHGFAACIRDERHPAFV</sequence>
<evidence type="ECO:0000313" key="3">
    <source>
        <dbReference type="Proteomes" id="UP000075411"/>
    </source>
</evidence>
<dbReference type="InterPro" id="IPR025668">
    <property type="entry name" value="Tnp_DDE_dom"/>
</dbReference>
<evidence type="ECO:0000313" key="2">
    <source>
        <dbReference type="EMBL" id="KXV61422.1"/>
    </source>
</evidence>
<gene>
    <name evidence="2" type="ORF">AD947_00745</name>
</gene>
<proteinExistence type="predicted"/>
<feature type="non-terminal residue" evidence="2">
    <location>
        <position position="64"/>
    </location>
</feature>
<organism evidence="2 3">
    <name type="scientific">Acetobacter tropicalis</name>
    <dbReference type="NCBI Taxonomy" id="104102"/>
    <lineage>
        <taxon>Bacteria</taxon>
        <taxon>Pseudomonadati</taxon>
        <taxon>Pseudomonadota</taxon>
        <taxon>Alphaproteobacteria</taxon>
        <taxon>Acetobacterales</taxon>
        <taxon>Acetobacteraceae</taxon>
        <taxon>Acetobacter</taxon>
    </lineage>
</organism>
<protein>
    <recommendedName>
        <fullName evidence="1">Transposase DDE domain-containing protein</fullName>
    </recommendedName>
</protein>
<dbReference type="RefSeq" id="WP_197460603.1">
    <property type="nucleotide sequence ID" value="NZ_LHZT01000061.1"/>
</dbReference>
<dbReference type="AlphaFoldDB" id="A0A149U7M9"/>
<name>A0A149U7M9_9PROT</name>
<evidence type="ECO:0000259" key="1">
    <source>
        <dbReference type="Pfam" id="PF13701"/>
    </source>
</evidence>
<dbReference type="EMBL" id="LHZT01000061">
    <property type="protein sequence ID" value="KXV61422.1"/>
    <property type="molecule type" value="Genomic_DNA"/>
</dbReference>
<comment type="caution">
    <text evidence="2">The sequence shown here is derived from an EMBL/GenBank/DDBJ whole genome shotgun (WGS) entry which is preliminary data.</text>
</comment>
<dbReference type="Proteomes" id="UP000075411">
    <property type="component" value="Unassembled WGS sequence"/>
</dbReference>
<reference evidence="2 3" key="1">
    <citation type="submission" date="2015-06" db="EMBL/GenBank/DDBJ databases">
        <title>Improved classification and identification of acetic acid bacteria using matrix-assisted laser desorption/ionization time-of-flight mass spectrometry; Gluconobacter nephelii and Gluconobacter uchimurae are later heterotypic synonyms of Gluconobacter japonicus and Gluconobacter oxydans, respectively.</title>
        <authorList>
            <person name="Li L."/>
            <person name="Cleenwerck I."/>
            <person name="De Vuyst L."/>
            <person name="Vandamme P."/>
        </authorList>
    </citation>
    <scope>NUCLEOTIDE SEQUENCE [LARGE SCALE GENOMIC DNA]</scope>
    <source>
        <strain evidence="2 3">LMG 1663</strain>
    </source>
</reference>
<dbReference type="Pfam" id="PF13701">
    <property type="entry name" value="DDE_Tnp_1_4"/>
    <property type="match status" value="1"/>
</dbReference>
<feature type="domain" description="Transposase DDE" evidence="1">
    <location>
        <begin position="14"/>
        <end position="62"/>
    </location>
</feature>
<accession>A0A149U7M9</accession>